<keyword evidence="2" id="KW-0472">Membrane</keyword>
<sequence length="582" mass="60471">MLGSQARHALNNAQGHLASFRSSLTLPEISGAFGDIGTFLPLLVALVRTVGLDLGTTLCFTGLYNIFSGLFFGIPMPVQPMKAIAAVAISNEDITLTHVLAGGIFVSAVTFLLGITRLINVFNRIVPSAVVRGLQLSLGLSLATTGVKNVWFKGAEEHDLKEKLGAALLGQGRDVTVYLGLAATAFLLVMLHPSNEEDVPKEPSAGARPASQGALQEAVTKASVQRQRQSPVSPLHQHLAEGSAGDTGGAMATNRASSASLNLWLGPEQPRVSSQNPITEVARRMPGALLVVLAGLIVAVIQYPSVLRTLRFGPSMPQIVWPTWEEWKKGVILTGIPQLPVTTLNSVVAVCQLSADLFPARPAQPVLVSVSVGLMNMVGAWFGAMPCCHGAGGLAAQVKFGARTGAAPVALGCVKLALGLLLGSSLAELLRAFPQPLLGSLLIFSGIELASSCTRVVGDREKALLFITAGASSALGNSAFGALAGIVAGALLALWDLAAARCAGAGSWSMRAVSGSLSSSSIHSGPDGGSQHYYQAVTDDLPSEYWGPPRQQHATLPPPMPSGPQSSRQSGYSSPKFPHGFA</sequence>
<feature type="transmembrane region" description="Helical" evidence="2">
    <location>
        <begin position="94"/>
        <end position="115"/>
    </location>
</feature>
<feature type="region of interest" description="Disordered" evidence="1">
    <location>
        <begin position="544"/>
        <end position="582"/>
    </location>
</feature>
<dbReference type="Pfam" id="PF16983">
    <property type="entry name" value="MFS_MOT1"/>
    <property type="match status" value="2"/>
</dbReference>
<feature type="transmembrane region" description="Helical" evidence="2">
    <location>
        <begin position="29"/>
        <end position="47"/>
    </location>
</feature>
<keyword evidence="2" id="KW-1133">Transmembrane helix</keyword>
<evidence type="ECO:0000256" key="1">
    <source>
        <dbReference type="SAM" id="MobiDB-lite"/>
    </source>
</evidence>
<name>A0AAV1ID71_9CHLO</name>
<evidence type="ECO:0008006" key="5">
    <source>
        <dbReference type="Google" id="ProtNLM"/>
    </source>
</evidence>
<feature type="transmembrane region" description="Helical" evidence="2">
    <location>
        <begin position="54"/>
        <end position="74"/>
    </location>
</feature>
<reference evidence="3 4" key="1">
    <citation type="submission" date="2023-10" db="EMBL/GenBank/DDBJ databases">
        <authorList>
            <person name="Maclean D."/>
            <person name="Macfadyen A."/>
        </authorList>
    </citation>
    <scope>NUCLEOTIDE SEQUENCE [LARGE SCALE GENOMIC DNA]</scope>
</reference>
<feature type="compositionally biased region" description="Polar residues" evidence="1">
    <location>
        <begin position="222"/>
        <end position="232"/>
    </location>
</feature>
<dbReference type="Proteomes" id="UP001314263">
    <property type="component" value="Unassembled WGS sequence"/>
</dbReference>
<dbReference type="GO" id="GO:0015098">
    <property type="term" value="F:molybdate ion transmembrane transporter activity"/>
    <property type="evidence" value="ECO:0007669"/>
    <property type="project" value="InterPro"/>
</dbReference>
<keyword evidence="2" id="KW-0812">Transmembrane</keyword>
<gene>
    <name evidence="3" type="ORF">CVIRNUC_008404</name>
</gene>
<dbReference type="InterPro" id="IPR031563">
    <property type="entry name" value="MOT1/MOT2"/>
</dbReference>
<feature type="transmembrane region" description="Helical" evidence="2">
    <location>
        <begin position="287"/>
        <end position="306"/>
    </location>
</feature>
<feature type="region of interest" description="Disordered" evidence="1">
    <location>
        <begin position="197"/>
        <end position="252"/>
    </location>
</feature>
<feature type="compositionally biased region" description="Polar residues" evidence="1">
    <location>
        <begin position="563"/>
        <end position="573"/>
    </location>
</feature>
<evidence type="ECO:0000256" key="2">
    <source>
        <dbReference type="SAM" id="Phobius"/>
    </source>
</evidence>
<proteinExistence type="predicted"/>
<organism evidence="3 4">
    <name type="scientific">Coccomyxa viridis</name>
    <dbReference type="NCBI Taxonomy" id="1274662"/>
    <lineage>
        <taxon>Eukaryota</taxon>
        <taxon>Viridiplantae</taxon>
        <taxon>Chlorophyta</taxon>
        <taxon>core chlorophytes</taxon>
        <taxon>Trebouxiophyceae</taxon>
        <taxon>Trebouxiophyceae incertae sedis</taxon>
        <taxon>Coccomyxaceae</taxon>
        <taxon>Coccomyxa</taxon>
    </lineage>
</organism>
<protein>
    <recommendedName>
        <fullName evidence="5">Molybdate transporter 1</fullName>
    </recommendedName>
</protein>
<accession>A0AAV1ID71</accession>
<evidence type="ECO:0000313" key="4">
    <source>
        <dbReference type="Proteomes" id="UP001314263"/>
    </source>
</evidence>
<keyword evidence="4" id="KW-1185">Reference proteome</keyword>
<comment type="caution">
    <text evidence="3">The sequence shown here is derived from an EMBL/GenBank/DDBJ whole genome shotgun (WGS) entry which is preliminary data.</text>
</comment>
<dbReference type="EMBL" id="CAUYUE010000012">
    <property type="protein sequence ID" value="CAK0785198.1"/>
    <property type="molecule type" value="Genomic_DNA"/>
</dbReference>
<feature type="transmembrane region" description="Helical" evidence="2">
    <location>
        <begin position="405"/>
        <end position="427"/>
    </location>
</feature>
<feature type="transmembrane region" description="Helical" evidence="2">
    <location>
        <begin position="366"/>
        <end position="384"/>
    </location>
</feature>
<dbReference type="PANTHER" id="PTHR31970">
    <property type="match status" value="1"/>
</dbReference>
<evidence type="ECO:0000313" key="3">
    <source>
        <dbReference type="EMBL" id="CAK0785198.1"/>
    </source>
</evidence>
<dbReference type="AlphaFoldDB" id="A0AAV1ID71"/>
<dbReference type="PANTHER" id="PTHR31970:SF9">
    <property type="entry name" value="MOLYBDATE TRANSPORTER 2"/>
    <property type="match status" value="1"/>
</dbReference>
<feature type="transmembrane region" description="Helical" evidence="2">
    <location>
        <begin position="463"/>
        <end position="495"/>
    </location>
</feature>